<gene>
    <name evidence="2" type="ORF">MSZNOR_2987</name>
</gene>
<organism evidence="2 3">
    <name type="scientific">Methylocaldum szegediense</name>
    <dbReference type="NCBI Taxonomy" id="73780"/>
    <lineage>
        <taxon>Bacteria</taxon>
        <taxon>Pseudomonadati</taxon>
        <taxon>Pseudomonadota</taxon>
        <taxon>Gammaproteobacteria</taxon>
        <taxon>Methylococcales</taxon>
        <taxon>Methylococcaceae</taxon>
        <taxon>Methylocaldum</taxon>
    </lineage>
</organism>
<sequence length="92" mass="10479">MTAKPRIEIEYCTQCRWLLRAAWLAQELLTTFETEIGEVALIPGTGGVFEVRHGNTVLWSRKAEGRFPEAKELKQRVRDEIVPGKSLGHSDR</sequence>
<dbReference type="RefSeq" id="WP_026611220.1">
    <property type="nucleotide sequence ID" value="NZ_OX458333.1"/>
</dbReference>
<keyword evidence="3" id="KW-1185">Reference proteome</keyword>
<accession>A0ABN8X4U6</accession>
<evidence type="ECO:0000256" key="1">
    <source>
        <dbReference type="ARBA" id="ARBA00023284"/>
    </source>
</evidence>
<dbReference type="PANTHER" id="PTHR36417">
    <property type="entry name" value="SELENOPROTEIN DOMAIN PROTEIN (AFU_ORTHOLOGUE AFUA_1G05220)"/>
    <property type="match status" value="1"/>
</dbReference>
<dbReference type="NCBIfam" id="TIGR02174">
    <property type="entry name" value="CXXU_selWTH"/>
    <property type="match status" value="1"/>
</dbReference>
<dbReference type="InterPro" id="IPR036249">
    <property type="entry name" value="Thioredoxin-like_sf"/>
</dbReference>
<dbReference type="InterPro" id="IPR011893">
    <property type="entry name" value="Selenoprotein_Rdx-typ"/>
</dbReference>
<dbReference type="Pfam" id="PF10262">
    <property type="entry name" value="Rdx"/>
    <property type="match status" value="1"/>
</dbReference>
<evidence type="ECO:0000313" key="2">
    <source>
        <dbReference type="EMBL" id="CAI8876814.1"/>
    </source>
</evidence>
<dbReference type="EMBL" id="OX458333">
    <property type="protein sequence ID" value="CAI8876814.1"/>
    <property type="molecule type" value="Genomic_DNA"/>
</dbReference>
<proteinExistence type="predicted"/>
<dbReference type="Gene3D" id="3.40.30.10">
    <property type="entry name" value="Glutaredoxin"/>
    <property type="match status" value="1"/>
</dbReference>
<reference evidence="2 3" key="1">
    <citation type="submission" date="2023-03" db="EMBL/GenBank/DDBJ databases">
        <authorList>
            <person name="Pearce D."/>
        </authorList>
    </citation>
    <scope>NUCLEOTIDE SEQUENCE [LARGE SCALE GENOMIC DNA]</scope>
    <source>
        <strain evidence="2">Msz</strain>
    </source>
</reference>
<protein>
    <submittedName>
        <fullName evidence="2">Selenoprotein W-related protein</fullName>
    </submittedName>
</protein>
<evidence type="ECO:0000313" key="3">
    <source>
        <dbReference type="Proteomes" id="UP001162030"/>
    </source>
</evidence>
<keyword evidence="1" id="KW-0676">Redox-active center</keyword>
<dbReference type="SUPFAM" id="SSF52833">
    <property type="entry name" value="Thioredoxin-like"/>
    <property type="match status" value="1"/>
</dbReference>
<dbReference type="Proteomes" id="UP001162030">
    <property type="component" value="Chromosome"/>
</dbReference>
<name>A0ABN8X4U6_9GAMM</name>
<dbReference type="PANTHER" id="PTHR36417:SF2">
    <property type="entry name" value="SELENOPROTEIN DOMAIN PROTEIN (AFU_ORTHOLOGUE AFUA_1G05220)"/>
    <property type="match status" value="1"/>
</dbReference>